<comment type="caution">
    <text evidence="3">The sequence shown here is derived from an EMBL/GenBank/DDBJ whole genome shotgun (WGS) entry which is preliminary data.</text>
</comment>
<evidence type="ECO:0000313" key="4">
    <source>
        <dbReference type="Proteomes" id="UP001596527"/>
    </source>
</evidence>
<feature type="compositionally biased region" description="Basic residues" evidence="1">
    <location>
        <begin position="241"/>
        <end position="251"/>
    </location>
</feature>
<dbReference type="EMBL" id="JBHTEF010000001">
    <property type="protein sequence ID" value="MFC7580767.1"/>
    <property type="molecule type" value="Genomic_DNA"/>
</dbReference>
<protein>
    <submittedName>
        <fullName evidence="3">ParB N-terminal domain-containing protein</fullName>
    </submittedName>
</protein>
<sequence>MSFDPGHIELEWTVNSIRVGRRHRTELGDIDELAASIERDGLLQPITVTPDGVLVCGARRLAAIKRLGEKKVNVWVRSGLSDRLGQLLAEQDDNMLHKPLTQRETAALYRELKQVMAEDATRRKASTQFSSDYQPGSDGPGNFPGPSTAHGDAREQAAAMIPGGASYKTVEKVGYLEQIVADPAQPESLRTEAQAGLERIENGAPVHPIYQTVRDAAIAAQDVREADLHQMADEAVARATAAKKQKGKTSARRPVPLTGTDGEPVRYPVRAFIHTWGELTEWWTHYDAAQLAAELSEEQIAGFLDTAEGTSGFAEELRAACDRRAADDAPSARGHLRAL</sequence>
<dbReference type="Pfam" id="PF02195">
    <property type="entry name" value="ParB_N"/>
    <property type="match status" value="1"/>
</dbReference>
<dbReference type="InterPro" id="IPR003115">
    <property type="entry name" value="ParB_N"/>
</dbReference>
<dbReference type="PANTHER" id="PTHR33375">
    <property type="entry name" value="CHROMOSOME-PARTITIONING PROTEIN PARB-RELATED"/>
    <property type="match status" value="1"/>
</dbReference>
<gene>
    <name evidence="3" type="ORF">ACFQWG_06085</name>
</gene>
<dbReference type="Gene3D" id="3.90.1530.30">
    <property type="match status" value="1"/>
</dbReference>
<organism evidence="3 4">
    <name type="scientific">Schaalia naturae</name>
    <dbReference type="NCBI Taxonomy" id="635203"/>
    <lineage>
        <taxon>Bacteria</taxon>
        <taxon>Bacillati</taxon>
        <taxon>Actinomycetota</taxon>
        <taxon>Actinomycetes</taxon>
        <taxon>Actinomycetales</taxon>
        <taxon>Actinomycetaceae</taxon>
        <taxon>Schaalia</taxon>
    </lineage>
</organism>
<dbReference type="InterPro" id="IPR036086">
    <property type="entry name" value="ParB/Sulfiredoxin_sf"/>
</dbReference>
<dbReference type="SUPFAM" id="SSF110849">
    <property type="entry name" value="ParB/Sulfiredoxin"/>
    <property type="match status" value="1"/>
</dbReference>
<feature type="region of interest" description="Disordered" evidence="1">
    <location>
        <begin position="241"/>
        <end position="260"/>
    </location>
</feature>
<feature type="region of interest" description="Disordered" evidence="1">
    <location>
        <begin position="120"/>
        <end position="151"/>
    </location>
</feature>
<dbReference type="RefSeq" id="WP_380973168.1">
    <property type="nucleotide sequence ID" value="NZ_JBHTEF010000001.1"/>
</dbReference>
<keyword evidence="4" id="KW-1185">Reference proteome</keyword>
<evidence type="ECO:0000259" key="2">
    <source>
        <dbReference type="SMART" id="SM00470"/>
    </source>
</evidence>
<dbReference type="Proteomes" id="UP001596527">
    <property type="component" value="Unassembled WGS sequence"/>
</dbReference>
<proteinExistence type="predicted"/>
<dbReference type="SMART" id="SM00470">
    <property type="entry name" value="ParB"/>
    <property type="match status" value="1"/>
</dbReference>
<dbReference type="InterPro" id="IPR050336">
    <property type="entry name" value="Chromosome_partition/occlusion"/>
</dbReference>
<feature type="domain" description="ParB-like N-terminal" evidence="2">
    <location>
        <begin position="10"/>
        <end position="94"/>
    </location>
</feature>
<accession>A0ABW2SKY7</accession>
<evidence type="ECO:0000256" key="1">
    <source>
        <dbReference type="SAM" id="MobiDB-lite"/>
    </source>
</evidence>
<evidence type="ECO:0000313" key="3">
    <source>
        <dbReference type="EMBL" id="MFC7580767.1"/>
    </source>
</evidence>
<dbReference type="PANTHER" id="PTHR33375:SF1">
    <property type="entry name" value="CHROMOSOME-PARTITIONING PROTEIN PARB-RELATED"/>
    <property type="match status" value="1"/>
</dbReference>
<reference evidence="4" key="1">
    <citation type="journal article" date="2019" name="Int. J. Syst. Evol. Microbiol.">
        <title>The Global Catalogue of Microorganisms (GCM) 10K type strain sequencing project: providing services to taxonomists for standard genome sequencing and annotation.</title>
        <authorList>
            <consortium name="The Broad Institute Genomics Platform"/>
            <consortium name="The Broad Institute Genome Sequencing Center for Infectious Disease"/>
            <person name="Wu L."/>
            <person name="Ma J."/>
        </authorList>
    </citation>
    <scope>NUCLEOTIDE SEQUENCE [LARGE SCALE GENOMIC DNA]</scope>
    <source>
        <strain evidence="4">CCUG 56698</strain>
    </source>
</reference>
<name>A0ABW2SKY7_9ACTO</name>